<dbReference type="Proteomes" id="UP001203004">
    <property type="component" value="Unassembled WGS sequence"/>
</dbReference>
<dbReference type="RefSeq" id="WP_249100428.1">
    <property type="nucleotide sequence ID" value="NZ_JAMAST010000006.1"/>
</dbReference>
<evidence type="ECO:0008006" key="3">
    <source>
        <dbReference type="Google" id="ProtNLM"/>
    </source>
</evidence>
<gene>
    <name evidence="1" type="ORF">M3N64_07425</name>
</gene>
<protein>
    <recommendedName>
        <fullName evidence="3">DUF2515 domain-containing protein</fullName>
    </recommendedName>
</protein>
<evidence type="ECO:0000313" key="2">
    <source>
        <dbReference type="Proteomes" id="UP001203004"/>
    </source>
</evidence>
<sequence length="327" mass="38220">MSTENQQDNPLNRLRHDHPDTFINEWKRIYQTDQQHAFQMINDPDLEFPVLFMLRNELETRSGQLAPRTQIALQHIRNVLHGADFGINHSASFAVQHDEVVSAMYWILKTGWKNIVSTDYTQVIDQTAIHLLHTYHENWLKGMVDLVIYRCKNKSQRHYLISALWETANPVCLVYLANYLLSNERVESSYARKMLAFIPEVRHALDNQAALLAFETWYEENAHYLVYTGETNDAVPGARPFKIHYSAKYLGKIVSPSNGEPVQAFSKQEKKNYDEFIKLPHRTQIHLSAYSSRLRKLQSKIWRNWVMQPVKEQLQSENVPLHGGDYL</sequence>
<evidence type="ECO:0000313" key="1">
    <source>
        <dbReference type="EMBL" id="MCL1631778.1"/>
    </source>
</evidence>
<comment type="caution">
    <text evidence="1">The sequence shown here is derived from an EMBL/GenBank/DDBJ whole genome shotgun (WGS) entry which is preliminary data.</text>
</comment>
<keyword evidence="2" id="KW-1185">Reference proteome</keyword>
<proteinExistence type="predicted"/>
<organism evidence="1 2">
    <name type="scientific">Sporolactobacillus mangiferae</name>
    <dbReference type="NCBI Taxonomy" id="2940498"/>
    <lineage>
        <taxon>Bacteria</taxon>
        <taxon>Bacillati</taxon>
        <taxon>Bacillota</taxon>
        <taxon>Bacilli</taxon>
        <taxon>Bacillales</taxon>
        <taxon>Sporolactobacillaceae</taxon>
        <taxon>Sporolactobacillus</taxon>
    </lineage>
</organism>
<reference evidence="1 2" key="1">
    <citation type="submission" date="2022-05" db="EMBL/GenBank/DDBJ databases">
        <title>Sporolactobacillus sp nov CPB3-1, isolated from tree bark (Mangifera indica L.).</title>
        <authorList>
            <person name="Phuengjayaem S."/>
            <person name="Tanasupawat S."/>
        </authorList>
    </citation>
    <scope>NUCLEOTIDE SEQUENCE [LARGE SCALE GENOMIC DNA]</scope>
    <source>
        <strain evidence="1 2">CPB3-1</strain>
    </source>
</reference>
<accession>A0ABT0MAT3</accession>
<name>A0ABT0MAT3_9BACL</name>
<dbReference type="EMBL" id="JAMAST010000006">
    <property type="protein sequence ID" value="MCL1631778.1"/>
    <property type="molecule type" value="Genomic_DNA"/>
</dbReference>